<sequence>MQKYPQKSRLIQRIAAIWRTFNKTETLHYPSEQHHSEEHTQVKKLSLKVHPNRRTPQTHPRACLYRLVLVHAIGRKPATVPAGVGISYTGR</sequence>
<accession>A0A4Y2P3U5</accession>
<name>A0A4Y2P3U5_ARAVE</name>
<comment type="caution">
    <text evidence="1">The sequence shown here is derived from an EMBL/GenBank/DDBJ whole genome shotgun (WGS) entry which is preliminary data.</text>
</comment>
<dbReference type="EMBL" id="BGPR01010344">
    <property type="protein sequence ID" value="GBN45673.1"/>
    <property type="molecule type" value="Genomic_DNA"/>
</dbReference>
<dbReference type="AlphaFoldDB" id="A0A4Y2P3U5"/>
<protein>
    <submittedName>
        <fullName evidence="1">Uncharacterized protein</fullName>
    </submittedName>
</protein>
<keyword evidence="2" id="KW-1185">Reference proteome</keyword>
<proteinExistence type="predicted"/>
<gene>
    <name evidence="1" type="ORF">AVEN_98051_1</name>
</gene>
<reference evidence="1 2" key="1">
    <citation type="journal article" date="2019" name="Sci. Rep.">
        <title>Orb-weaving spider Araneus ventricosus genome elucidates the spidroin gene catalogue.</title>
        <authorList>
            <person name="Kono N."/>
            <person name="Nakamura H."/>
            <person name="Ohtoshi R."/>
            <person name="Moran D.A.P."/>
            <person name="Shinohara A."/>
            <person name="Yoshida Y."/>
            <person name="Fujiwara M."/>
            <person name="Mori M."/>
            <person name="Tomita M."/>
            <person name="Arakawa K."/>
        </authorList>
    </citation>
    <scope>NUCLEOTIDE SEQUENCE [LARGE SCALE GENOMIC DNA]</scope>
</reference>
<organism evidence="1 2">
    <name type="scientific">Araneus ventricosus</name>
    <name type="common">Orbweaver spider</name>
    <name type="synonym">Epeira ventricosa</name>
    <dbReference type="NCBI Taxonomy" id="182803"/>
    <lineage>
        <taxon>Eukaryota</taxon>
        <taxon>Metazoa</taxon>
        <taxon>Ecdysozoa</taxon>
        <taxon>Arthropoda</taxon>
        <taxon>Chelicerata</taxon>
        <taxon>Arachnida</taxon>
        <taxon>Araneae</taxon>
        <taxon>Araneomorphae</taxon>
        <taxon>Entelegynae</taxon>
        <taxon>Araneoidea</taxon>
        <taxon>Araneidae</taxon>
        <taxon>Araneus</taxon>
    </lineage>
</organism>
<dbReference type="Proteomes" id="UP000499080">
    <property type="component" value="Unassembled WGS sequence"/>
</dbReference>
<evidence type="ECO:0000313" key="2">
    <source>
        <dbReference type="Proteomes" id="UP000499080"/>
    </source>
</evidence>
<evidence type="ECO:0000313" key="1">
    <source>
        <dbReference type="EMBL" id="GBN45673.1"/>
    </source>
</evidence>